<evidence type="ECO:0000256" key="10">
    <source>
        <dbReference type="PROSITE-ProRule" id="PRU10144"/>
    </source>
</evidence>
<evidence type="ECO:0000256" key="8">
    <source>
        <dbReference type="ARBA" id="ARBA00023237"/>
    </source>
</evidence>
<feature type="domain" description="TonB-dependent receptor plug" evidence="13">
    <location>
        <begin position="69"/>
        <end position="181"/>
    </location>
</feature>
<dbReference type="PANTHER" id="PTHR47234">
    <property type="match status" value="1"/>
</dbReference>
<feature type="short sequence motif" description="TonB C-terminal box" evidence="10">
    <location>
        <begin position="944"/>
        <end position="961"/>
    </location>
</feature>
<dbReference type="PANTHER" id="PTHR47234:SF2">
    <property type="entry name" value="TONB-DEPENDENT RECEPTOR"/>
    <property type="match status" value="1"/>
</dbReference>
<evidence type="ECO:0000256" key="7">
    <source>
        <dbReference type="ARBA" id="ARBA00023136"/>
    </source>
</evidence>
<dbReference type="PROSITE" id="PS52016">
    <property type="entry name" value="TONB_DEPENDENT_REC_3"/>
    <property type="match status" value="1"/>
</dbReference>
<keyword evidence="6 11" id="KW-0798">TonB box</keyword>
<evidence type="ECO:0000256" key="5">
    <source>
        <dbReference type="ARBA" id="ARBA00022729"/>
    </source>
</evidence>
<dbReference type="SUPFAM" id="SSF56935">
    <property type="entry name" value="Porins"/>
    <property type="match status" value="1"/>
</dbReference>
<keyword evidence="7 9" id="KW-0472">Membrane</keyword>
<evidence type="ECO:0000256" key="4">
    <source>
        <dbReference type="ARBA" id="ARBA00022692"/>
    </source>
</evidence>
<comment type="similarity">
    <text evidence="9 11">Belongs to the TonB-dependent receptor family.</text>
</comment>
<evidence type="ECO:0000259" key="13">
    <source>
        <dbReference type="Pfam" id="PF07715"/>
    </source>
</evidence>
<dbReference type="PROSITE" id="PS01156">
    <property type="entry name" value="TONB_DEPENDENT_REC_2"/>
    <property type="match status" value="1"/>
</dbReference>
<dbReference type="InterPro" id="IPR012910">
    <property type="entry name" value="Plug_dom"/>
</dbReference>
<dbReference type="InterPro" id="IPR037066">
    <property type="entry name" value="Plug_dom_sf"/>
</dbReference>
<keyword evidence="15" id="KW-1185">Reference proteome</keyword>
<feature type="domain" description="TonB-dependent receptor-like beta-barrel" evidence="12">
    <location>
        <begin position="380"/>
        <end position="927"/>
    </location>
</feature>
<dbReference type="Gene3D" id="2.170.130.10">
    <property type="entry name" value="TonB-dependent receptor, plug domain"/>
    <property type="match status" value="1"/>
</dbReference>
<dbReference type="Pfam" id="PF00593">
    <property type="entry name" value="TonB_dep_Rec_b-barrel"/>
    <property type="match status" value="1"/>
</dbReference>
<comment type="subcellular location">
    <subcellularLocation>
        <location evidence="1 9">Cell outer membrane</location>
        <topology evidence="1 9">Multi-pass membrane protein</topology>
    </subcellularLocation>
</comment>
<keyword evidence="2 9" id="KW-0813">Transport</keyword>
<evidence type="ECO:0000313" key="14">
    <source>
        <dbReference type="EMBL" id="PCO06062.1"/>
    </source>
</evidence>
<reference evidence="14" key="1">
    <citation type="submission" date="2017-08" db="EMBL/GenBank/DDBJ databases">
        <title>Microbulbifer marisrubri sp. nov., a halophilic alphaproteobacterium isolated from marine sediment of the Yellow Sea, China.</title>
        <authorList>
            <person name="Zhang G."/>
            <person name="Xiong Q."/>
        </authorList>
    </citation>
    <scope>NUCLEOTIDE SEQUENCE [LARGE SCALE GENOMIC DNA]</scope>
    <source>
        <strain evidence="14">WRN-8</strain>
    </source>
</reference>
<keyword evidence="5" id="KW-0732">Signal</keyword>
<name>A0ABX4I2B9_9GAMM</name>
<evidence type="ECO:0000256" key="9">
    <source>
        <dbReference type="PROSITE-ProRule" id="PRU01360"/>
    </source>
</evidence>
<protein>
    <submittedName>
        <fullName evidence="14">TonB-dependent receptor</fullName>
    </submittedName>
</protein>
<evidence type="ECO:0000256" key="2">
    <source>
        <dbReference type="ARBA" id="ARBA00022448"/>
    </source>
</evidence>
<evidence type="ECO:0000259" key="12">
    <source>
        <dbReference type="Pfam" id="PF00593"/>
    </source>
</evidence>
<dbReference type="Gene3D" id="2.40.170.20">
    <property type="entry name" value="TonB-dependent receptor, beta-barrel domain"/>
    <property type="match status" value="1"/>
</dbReference>
<gene>
    <name evidence="14" type="ORF">AWR36_008720</name>
</gene>
<dbReference type="EMBL" id="LRFG02000002">
    <property type="protein sequence ID" value="PCO06062.1"/>
    <property type="molecule type" value="Genomic_DNA"/>
</dbReference>
<keyword evidence="3 9" id="KW-1134">Transmembrane beta strand</keyword>
<dbReference type="InterPro" id="IPR000531">
    <property type="entry name" value="Beta-barrel_TonB"/>
</dbReference>
<dbReference type="InterPro" id="IPR010917">
    <property type="entry name" value="TonB_rcpt_CS"/>
</dbReference>
<dbReference type="InterPro" id="IPR036942">
    <property type="entry name" value="Beta-barrel_TonB_sf"/>
</dbReference>
<proteinExistence type="inferred from homology"/>
<keyword evidence="14" id="KW-0675">Receptor</keyword>
<dbReference type="Pfam" id="PF07715">
    <property type="entry name" value="Plug"/>
    <property type="match status" value="1"/>
</dbReference>
<keyword evidence="8 9" id="KW-0998">Cell outer membrane</keyword>
<evidence type="ECO:0000256" key="1">
    <source>
        <dbReference type="ARBA" id="ARBA00004571"/>
    </source>
</evidence>
<evidence type="ECO:0000256" key="3">
    <source>
        <dbReference type="ARBA" id="ARBA00022452"/>
    </source>
</evidence>
<evidence type="ECO:0000256" key="6">
    <source>
        <dbReference type="ARBA" id="ARBA00023077"/>
    </source>
</evidence>
<keyword evidence="4 9" id="KW-0812">Transmembrane</keyword>
<organism evidence="14 15">
    <name type="scientific">Microbulbifer flavimaris</name>
    <dbReference type="NCBI Taxonomy" id="1781068"/>
    <lineage>
        <taxon>Bacteria</taxon>
        <taxon>Pseudomonadati</taxon>
        <taxon>Pseudomonadota</taxon>
        <taxon>Gammaproteobacteria</taxon>
        <taxon>Cellvibrionales</taxon>
        <taxon>Microbulbiferaceae</taxon>
        <taxon>Microbulbifer</taxon>
    </lineage>
</organism>
<comment type="caution">
    <text evidence="14">The sequence shown here is derived from an EMBL/GenBank/DDBJ whole genome shotgun (WGS) entry which is preliminary data.</text>
</comment>
<accession>A0ABX4I2B9</accession>
<evidence type="ECO:0000256" key="11">
    <source>
        <dbReference type="RuleBase" id="RU003357"/>
    </source>
</evidence>
<sequence length="961" mass="104061">MPRFSYQGFSIMKGNLLSMAIRGAILTAIGTTPVFAQEETSDENQKVSDQSIEQITVTGSRITRPNAVSPTPVTSLTSEDINLGGDVNLGDVLNDLPALRSTFSGNNSGRFIGTVGLNLLDLRGMGTSRTLVLQDGRRHIASSIGTSAVDVNTIPEDLLERVDVITGGASAIYGADAVTGVVNFVMKDDFEGVKISAYGSDTDNGGAETTEMSITFGQNFFDGRANIAGSIQTSNRDDVYGYDREWITKGWGTLRNPENTGPEDGIPDRIVVQDYTLPVLSEAGFAYTGLGLFTFDEDGTARPVEYGSVCDSSGRCSGGDGYRWIGQYQMYPRTENTNVFVKGHYDLTDSMQLFAEAKYVNNEAESFGQASFSYDIYSATNPYLDGDFSQALVDAGIPAFGMYRMHSDLGYRGNLAERETQRYVLGLKGDIDGNWNYETSLVWGEYDGNVRYLNNRNNARFAEAINAIELNGEIVCADADARANGCQPLDLFGENRASKEAIDYVMLQDTGSYENMTQMVASGFVSGDLINLPAGPLSVAGGFEYREETSTVDYDDIIKNGETFMNALAPTDGEYDVSEVYVEASAPLLGGLPGVQSLTFDTAYRASDYSTIGSTGAWKAGLDWTVYDDLRFRATASEAVRAPNIDELFAPLGQNFFNVDDPCDADEIPYAPDPALRAANCAALGLAADYQSPWNEGPTLPGFSGGNENLQEETATTFTYGLVFTPGFAEGLTFTVDYWDIEIEDAISYYGGQTILNKCVDGSSINNAFCGNIERAANGDLVSLTSSALNASALTARGIDYEVRYQFALADVFNSDDLGSLTLSLLGTHLLERNDYSFQDDPSDVDQIDGELGDPTNTFISNVTYRYGNLSVNWRHQYIDSMALFGLGDSRPESAAPPYTGEVGYNSLQTRYLFQDSLEVFGGVNNIEDTAPPAYLTGTGGGSGMYDTLGRTFYLGANYTF</sequence>
<dbReference type="InterPro" id="IPR039426">
    <property type="entry name" value="TonB-dep_rcpt-like"/>
</dbReference>
<dbReference type="Proteomes" id="UP000218427">
    <property type="component" value="Unassembled WGS sequence"/>
</dbReference>
<evidence type="ECO:0000313" key="15">
    <source>
        <dbReference type="Proteomes" id="UP000218427"/>
    </source>
</evidence>